<evidence type="ECO:0000313" key="3">
    <source>
        <dbReference type="Proteomes" id="UP000092154"/>
    </source>
</evidence>
<protein>
    <recommendedName>
        <fullName evidence="1">Protein root UVB sensitive/RUS domain-containing protein</fullName>
    </recommendedName>
</protein>
<dbReference type="OrthoDB" id="10472493at2759"/>
<gene>
    <name evidence="2" type="ORF">K503DRAFT_825908</name>
</gene>
<sequence length="113" mass="12611">MHGRGHEVSLRTHCRSKSALTDHFASPMNSKGDVGELNTKSASRPTIIALTGTMVIARDAHRTLHHDPHVHYTALFVLVVDHHLANYLAVRSVVLRSLNRLLSGILWNTFRNS</sequence>
<evidence type="ECO:0000259" key="1">
    <source>
        <dbReference type="Pfam" id="PF04884"/>
    </source>
</evidence>
<name>A0A1B7MUU1_9AGAM</name>
<organism evidence="2 3">
    <name type="scientific">Rhizopogon vinicolor AM-OR11-026</name>
    <dbReference type="NCBI Taxonomy" id="1314800"/>
    <lineage>
        <taxon>Eukaryota</taxon>
        <taxon>Fungi</taxon>
        <taxon>Dikarya</taxon>
        <taxon>Basidiomycota</taxon>
        <taxon>Agaricomycotina</taxon>
        <taxon>Agaricomycetes</taxon>
        <taxon>Agaricomycetidae</taxon>
        <taxon>Boletales</taxon>
        <taxon>Suillineae</taxon>
        <taxon>Rhizopogonaceae</taxon>
        <taxon>Rhizopogon</taxon>
    </lineage>
</organism>
<feature type="non-terminal residue" evidence="2">
    <location>
        <position position="113"/>
    </location>
</feature>
<dbReference type="AlphaFoldDB" id="A0A1B7MUU1"/>
<reference evidence="2 3" key="1">
    <citation type="submission" date="2016-06" db="EMBL/GenBank/DDBJ databases">
        <title>Comparative genomics of the ectomycorrhizal sister species Rhizopogon vinicolor and Rhizopogon vesiculosus (Basidiomycota: Boletales) reveals a divergence of the mating type B locus.</title>
        <authorList>
            <consortium name="DOE Joint Genome Institute"/>
            <person name="Mujic A.B."/>
            <person name="Kuo A."/>
            <person name="Tritt A."/>
            <person name="Lipzen A."/>
            <person name="Chen C."/>
            <person name="Johnson J."/>
            <person name="Sharma A."/>
            <person name="Barry K."/>
            <person name="Grigoriev I.V."/>
            <person name="Spatafora J.W."/>
        </authorList>
    </citation>
    <scope>NUCLEOTIDE SEQUENCE [LARGE SCALE GENOMIC DNA]</scope>
    <source>
        <strain evidence="2 3">AM-OR11-026</strain>
    </source>
</reference>
<dbReference type="EMBL" id="KV448422">
    <property type="protein sequence ID" value="OAX36361.1"/>
    <property type="molecule type" value="Genomic_DNA"/>
</dbReference>
<dbReference type="InterPro" id="IPR054549">
    <property type="entry name" value="UVB_sens_RUS_dom"/>
</dbReference>
<dbReference type="Pfam" id="PF04884">
    <property type="entry name" value="UVB_sens_prot"/>
    <property type="match status" value="1"/>
</dbReference>
<feature type="domain" description="Protein root UVB sensitive/RUS" evidence="1">
    <location>
        <begin position="15"/>
        <end position="110"/>
    </location>
</feature>
<dbReference type="Proteomes" id="UP000092154">
    <property type="component" value="Unassembled WGS sequence"/>
</dbReference>
<proteinExistence type="predicted"/>
<dbReference type="InParanoid" id="A0A1B7MUU1"/>
<keyword evidence="3" id="KW-1185">Reference proteome</keyword>
<evidence type="ECO:0000313" key="2">
    <source>
        <dbReference type="EMBL" id="OAX36361.1"/>
    </source>
</evidence>
<accession>A0A1B7MUU1</accession>